<protein>
    <submittedName>
        <fullName evidence="1">Uncharacterized protein</fullName>
    </submittedName>
</protein>
<name>A0A5K1I8V1_9GAMM</name>
<sequence>MTETTPTANREALITETSRLAFEIEAAERAGRSIECAQLRVRFHTAMAELLALTTSWHPEGRAKVEWARRDHLRLAEEYQRELEGLAPTTGGERDV</sequence>
<dbReference type="AlphaFoldDB" id="A0A5K1I8V1"/>
<accession>A0A5K1I8V1</accession>
<dbReference type="EMBL" id="CABVOU010000039">
    <property type="protein sequence ID" value="VVZ96478.1"/>
    <property type="molecule type" value="Genomic_DNA"/>
</dbReference>
<keyword evidence="2" id="KW-1185">Reference proteome</keyword>
<reference evidence="1 2" key="1">
    <citation type="submission" date="2019-09" db="EMBL/GenBank/DDBJ databases">
        <authorList>
            <person name="Criscuolo A."/>
        </authorList>
    </citation>
    <scope>NUCLEOTIDE SEQUENCE [LARGE SCALE GENOMIC DNA]</scope>
    <source>
        <strain evidence="2">3(2)</strain>
    </source>
</reference>
<organism evidence="1 2">
    <name type="scientific">Halomonas lysinitropha</name>
    <dbReference type="NCBI Taxonomy" id="2607506"/>
    <lineage>
        <taxon>Bacteria</taxon>
        <taxon>Pseudomonadati</taxon>
        <taxon>Pseudomonadota</taxon>
        <taxon>Gammaproteobacteria</taxon>
        <taxon>Oceanospirillales</taxon>
        <taxon>Halomonadaceae</taxon>
        <taxon>Halomonas</taxon>
    </lineage>
</organism>
<gene>
    <name evidence="1" type="ORF">HALO32_02578</name>
</gene>
<evidence type="ECO:0000313" key="1">
    <source>
        <dbReference type="EMBL" id="VVZ96478.1"/>
    </source>
</evidence>
<proteinExistence type="predicted"/>
<dbReference type="RefSeq" id="WP_151444267.1">
    <property type="nucleotide sequence ID" value="NZ_CABVOU010000039.1"/>
</dbReference>
<evidence type="ECO:0000313" key="2">
    <source>
        <dbReference type="Proteomes" id="UP000326725"/>
    </source>
</evidence>
<dbReference type="Proteomes" id="UP000326725">
    <property type="component" value="Unassembled WGS sequence"/>
</dbReference>